<dbReference type="InterPro" id="IPR029061">
    <property type="entry name" value="THDP-binding"/>
</dbReference>
<dbReference type="CDD" id="cd02000">
    <property type="entry name" value="TPP_E1_PDC_ADC_BCADC"/>
    <property type="match status" value="1"/>
</dbReference>
<evidence type="ECO:0000256" key="6">
    <source>
        <dbReference type="ARBA" id="ARBA00048893"/>
    </source>
</evidence>
<reference evidence="8" key="1">
    <citation type="journal article" date="2020" name="mSystems">
        <title>Genome- and Community-Level Interaction Insights into Carbon Utilization and Element Cycling Functions of Hydrothermarchaeota in Hydrothermal Sediment.</title>
        <authorList>
            <person name="Zhou Z."/>
            <person name="Liu Y."/>
            <person name="Xu W."/>
            <person name="Pan J."/>
            <person name="Luo Z.H."/>
            <person name="Li M."/>
        </authorList>
    </citation>
    <scope>NUCLEOTIDE SEQUENCE [LARGE SCALE GENOMIC DNA]</scope>
    <source>
        <strain evidence="8">SpSt-885</strain>
    </source>
</reference>
<comment type="subunit">
    <text evidence="2">Heterodimer composed of an alpha and a beta subunit.</text>
</comment>
<evidence type="ECO:0000259" key="7">
    <source>
        <dbReference type="Pfam" id="PF00676"/>
    </source>
</evidence>
<comment type="cofactor">
    <cofactor evidence="1">
        <name>thiamine diphosphate</name>
        <dbReference type="ChEBI" id="CHEBI:58937"/>
    </cofactor>
</comment>
<evidence type="ECO:0000256" key="2">
    <source>
        <dbReference type="ARBA" id="ARBA00011631"/>
    </source>
</evidence>
<evidence type="ECO:0000256" key="1">
    <source>
        <dbReference type="ARBA" id="ARBA00001964"/>
    </source>
</evidence>
<evidence type="ECO:0000256" key="4">
    <source>
        <dbReference type="ARBA" id="ARBA00023002"/>
    </source>
</evidence>
<gene>
    <name evidence="8" type="ORF">ENW83_02675</name>
</gene>
<dbReference type="SUPFAM" id="SSF52518">
    <property type="entry name" value="Thiamin diphosphate-binding fold (THDP-binding)"/>
    <property type="match status" value="1"/>
</dbReference>
<keyword evidence="4" id="KW-0560">Oxidoreductase</keyword>
<dbReference type="GO" id="GO:0019164">
    <property type="term" value="F:pyruvate synthase activity"/>
    <property type="evidence" value="ECO:0007669"/>
    <property type="project" value="UniProtKB-ARBA"/>
</dbReference>
<dbReference type="EC" id="1.2.7.11" evidence="3"/>
<evidence type="ECO:0000313" key="8">
    <source>
        <dbReference type="EMBL" id="HGZ60097.1"/>
    </source>
</evidence>
<feature type="domain" description="Dehydrogenase E1 component" evidence="7">
    <location>
        <begin position="23"/>
        <end position="320"/>
    </location>
</feature>
<comment type="caution">
    <text evidence="8">The sequence shown here is derived from an EMBL/GenBank/DDBJ whole genome shotgun (WGS) entry which is preliminary data.</text>
</comment>
<dbReference type="Gene3D" id="3.40.50.970">
    <property type="match status" value="1"/>
</dbReference>
<dbReference type="PANTHER" id="PTHR11516">
    <property type="entry name" value="PYRUVATE DEHYDROGENASE E1 COMPONENT, ALPHA SUBUNIT BACTERIAL AND ORGANELLAR"/>
    <property type="match status" value="1"/>
</dbReference>
<proteinExistence type="predicted"/>
<accession>A0A7J3SKR3</accession>
<evidence type="ECO:0000256" key="3">
    <source>
        <dbReference type="ARBA" id="ARBA00012691"/>
    </source>
</evidence>
<dbReference type="AlphaFoldDB" id="A0A7J3SKR3"/>
<dbReference type="InterPro" id="IPR001017">
    <property type="entry name" value="DH_E1"/>
</dbReference>
<organism evidence="8">
    <name type="scientific">Fervidicoccus fontis</name>
    <dbReference type="NCBI Taxonomy" id="683846"/>
    <lineage>
        <taxon>Archaea</taxon>
        <taxon>Thermoproteota</taxon>
        <taxon>Thermoprotei</taxon>
        <taxon>Fervidicoccales</taxon>
        <taxon>Fervidicoccaceae</taxon>
        <taxon>Fervidicoccus</taxon>
    </lineage>
</organism>
<dbReference type="EMBL" id="DTLS01000076">
    <property type="protein sequence ID" value="HGZ60097.1"/>
    <property type="molecule type" value="Genomic_DNA"/>
</dbReference>
<dbReference type="PANTHER" id="PTHR11516:SF60">
    <property type="entry name" value="PYRUVATE DEHYDROGENASE E1 COMPONENT SUBUNIT ALPHA"/>
    <property type="match status" value="1"/>
</dbReference>
<dbReference type="InterPro" id="IPR050642">
    <property type="entry name" value="PDH_E1_Alpha_Subunit"/>
</dbReference>
<comment type="catalytic activity">
    <reaction evidence="6">
        <text>a 2-oxocarboxylate + 2 oxidized [2Fe-2S]-[ferredoxin] + CoA = an acyl-CoA + 2 reduced [2Fe-2S]-[ferredoxin] + CO2 + H(+)</text>
        <dbReference type="Rhea" id="RHEA:42316"/>
        <dbReference type="Rhea" id="RHEA-COMP:10000"/>
        <dbReference type="Rhea" id="RHEA-COMP:10001"/>
        <dbReference type="ChEBI" id="CHEBI:15378"/>
        <dbReference type="ChEBI" id="CHEBI:16526"/>
        <dbReference type="ChEBI" id="CHEBI:33737"/>
        <dbReference type="ChEBI" id="CHEBI:33738"/>
        <dbReference type="ChEBI" id="CHEBI:35179"/>
        <dbReference type="ChEBI" id="CHEBI:57287"/>
        <dbReference type="ChEBI" id="CHEBI:58342"/>
        <dbReference type="EC" id="1.2.7.11"/>
    </reaction>
</comment>
<dbReference type="GO" id="GO:0004739">
    <property type="term" value="F:pyruvate dehydrogenase (acetyl-transferring) activity"/>
    <property type="evidence" value="ECO:0007669"/>
    <property type="project" value="TreeGrafter"/>
</dbReference>
<dbReference type="GO" id="GO:0018491">
    <property type="term" value="F:2-oxobutyrate synthase activity"/>
    <property type="evidence" value="ECO:0007669"/>
    <property type="project" value="UniProtKB-ARBA"/>
</dbReference>
<protein>
    <recommendedName>
        <fullName evidence="3">2-oxoacid oxidoreductase (ferredoxin)</fullName>
        <ecNumber evidence="3">1.2.7.11</ecNumber>
    </recommendedName>
</protein>
<name>A0A7J3SKR3_9CREN</name>
<sequence>MNMTDPRTVGLSKEELLSLYRVMLRIRRFEERVEQLYARGKLPGFVHLYIGEEAIATGVCSVLRKNDFITSTHRGHGHIIAKGGDLAKMMAELFGKITGYCRGKGSSLHITDMSLGVLGANGIVAGGIPIAVGAAYSAAKIRHTDQVTVAFFGDGATNQGAFAEACNMASTWKLPVIFVCENNFYGVGTRLGRVAPTEDVTVRASGFLIPTLSVDGNDVLAVRAATIEALNRARANEGPTFIECKTWRHRGHFQGENPSYMYGKEHELWLARDPIRRFAEALLETGFATQEDLNRIDSTIQEEIDRAVEFAEMSPMPEPETALEDVYA</sequence>
<dbReference type="Pfam" id="PF00676">
    <property type="entry name" value="E1_dh"/>
    <property type="match status" value="1"/>
</dbReference>
<keyword evidence="5" id="KW-0786">Thiamine pyrophosphate</keyword>
<evidence type="ECO:0000256" key="5">
    <source>
        <dbReference type="ARBA" id="ARBA00023052"/>
    </source>
</evidence>